<reference evidence="2" key="1">
    <citation type="submission" date="2023-10" db="EMBL/GenBank/DDBJ databases">
        <authorList>
            <person name="Chen Y."/>
            <person name="Shah S."/>
            <person name="Dougan E. K."/>
            <person name="Thang M."/>
            <person name="Chan C."/>
        </authorList>
    </citation>
    <scope>NUCLEOTIDE SEQUENCE [LARGE SCALE GENOMIC DNA]</scope>
</reference>
<evidence type="ECO:0000313" key="2">
    <source>
        <dbReference type="EMBL" id="CAK0793830.1"/>
    </source>
</evidence>
<proteinExistence type="predicted"/>
<protein>
    <submittedName>
        <fullName evidence="2">Uncharacterized protein</fullName>
    </submittedName>
</protein>
<gene>
    <name evidence="2" type="ORF">PCOR1329_LOCUS3991</name>
</gene>
<dbReference type="Proteomes" id="UP001189429">
    <property type="component" value="Unassembled WGS sequence"/>
</dbReference>
<sequence>MPDRTQRLLAVLPAVDRALAEERNFLDRAKDVWTDLRRGLLDVKQDPEQLEGMRLPDGNIMDNLWEFIMKLVAASPKHTKQVLEVLPVLLTPATPRWADAFRRTPGKGRLSLWRLAASPASQAEFDKVVDVTLQLLALKVPADELLPSEEVAAAPDFVRELLGRARAQGGVAWEGLRASGLGALRLEGGAETERAAESNAAAEPEALSNAAAGEAWTPSPATLAAAESLRRHPRGRRCGYAGEAAPAVATRVR</sequence>
<evidence type="ECO:0000256" key="1">
    <source>
        <dbReference type="SAM" id="MobiDB-lite"/>
    </source>
</evidence>
<evidence type="ECO:0000313" key="3">
    <source>
        <dbReference type="Proteomes" id="UP001189429"/>
    </source>
</evidence>
<feature type="region of interest" description="Disordered" evidence="1">
    <location>
        <begin position="204"/>
        <end position="224"/>
    </location>
</feature>
<accession>A0ABN9PLA9</accession>
<organism evidence="2 3">
    <name type="scientific">Prorocentrum cordatum</name>
    <dbReference type="NCBI Taxonomy" id="2364126"/>
    <lineage>
        <taxon>Eukaryota</taxon>
        <taxon>Sar</taxon>
        <taxon>Alveolata</taxon>
        <taxon>Dinophyceae</taxon>
        <taxon>Prorocentrales</taxon>
        <taxon>Prorocentraceae</taxon>
        <taxon>Prorocentrum</taxon>
    </lineage>
</organism>
<comment type="caution">
    <text evidence="2">The sequence shown here is derived from an EMBL/GenBank/DDBJ whole genome shotgun (WGS) entry which is preliminary data.</text>
</comment>
<dbReference type="EMBL" id="CAUYUJ010001036">
    <property type="protein sequence ID" value="CAK0793830.1"/>
    <property type="molecule type" value="Genomic_DNA"/>
</dbReference>
<name>A0ABN9PLA9_9DINO</name>
<keyword evidence="3" id="KW-1185">Reference proteome</keyword>